<dbReference type="Pfam" id="PF01471">
    <property type="entry name" value="PG_binding_1"/>
    <property type="match status" value="1"/>
</dbReference>
<dbReference type="RefSeq" id="WP_219158463.1">
    <property type="nucleotide sequence ID" value="NZ_JAHWQX010000001.1"/>
</dbReference>
<evidence type="ECO:0000256" key="1">
    <source>
        <dbReference type="SAM" id="SignalP"/>
    </source>
</evidence>
<evidence type="ECO:0000313" key="4">
    <source>
        <dbReference type="EMBL" id="MBW3096333.1"/>
    </source>
</evidence>
<feature type="signal peptide" evidence="1">
    <location>
        <begin position="1"/>
        <end position="26"/>
    </location>
</feature>
<feature type="chain" id="PRO_5046661033" evidence="1">
    <location>
        <begin position="27"/>
        <end position="418"/>
    </location>
</feature>
<evidence type="ECO:0000313" key="5">
    <source>
        <dbReference type="Proteomes" id="UP001430804"/>
    </source>
</evidence>
<reference evidence="4" key="1">
    <citation type="submission" date="2021-07" db="EMBL/GenBank/DDBJ databases">
        <title>Pseudohoeflea marina sp. nov. a polyhydroxyalcanoate-producing bacterium.</title>
        <authorList>
            <person name="Zheng W."/>
            <person name="Yu S."/>
            <person name="Huang Y."/>
        </authorList>
    </citation>
    <scope>NUCLEOTIDE SEQUENCE</scope>
    <source>
        <strain evidence="4">DP4N28-3</strain>
    </source>
</reference>
<dbReference type="PANTHER" id="PTHR30163:SF8">
    <property type="entry name" value="LYTIC MUREIN TRANSGLYCOSYLASE"/>
    <property type="match status" value="1"/>
</dbReference>
<dbReference type="NCBIfam" id="TIGR02283">
    <property type="entry name" value="MltB_2"/>
    <property type="match status" value="1"/>
</dbReference>
<dbReference type="Proteomes" id="UP001430804">
    <property type="component" value="Unassembled WGS sequence"/>
</dbReference>
<accession>A0ABS6WL05</accession>
<feature type="domain" description="Transglycosylase SLT" evidence="3">
    <location>
        <begin position="45"/>
        <end position="339"/>
    </location>
</feature>
<dbReference type="PANTHER" id="PTHR30163">
    <property type="entry name" value="MEMBRANE-BOUND LYTIC MUREIN TRANSGLYCOSYLASE B"/>
    <property type="match status" value="1"/>
</dbReference>
<dbReference type="InterPro" id="IPR011970">
    <property type="entry name" value="MltB_2"/>
</dbReference>
<evidence type="ECO:0000259" key="2">
    <source>
        <dbReference type="Pfam" id="PF01471"/>
    </source>
</evidence>
<name>A0ABS6WL05_9HYPH</name>
<dbReference type="EMBL" id="JAHWQX010000001">
    <property type="protein sequence ID" value="MBW3096333.1"/>
    <property type="molecule type" value="Genomic_DNA"/>
</dbReference>
<dbReference type="InterPro" id="IPR002477">
    <property type="entry name" value="Peptidoglycan-bd-like"/>
</dbReference>
<gene>
    <name evidence="4" type="ORF">KY465_03460</name>
</gene>
<proteinExistence type="predicted"/>
<comment type="caution">
    <text evidence="4">The sequence shown here is derived from an EMBL/GenBank/DDBJ whole genome shotgun (WGS) entry which is preliminary data.</text>
</comment>
<feature type="domain" description="Peptidoglycan binding-like" evidence="2">
    <location>
        <begin position="365"/>
        <end position="414"/>
    </location>
</feature>
<dbReference type="InterPro" id="IPR031304">
    <property type="entry name" value="SLT_2"/>
</dbReference>
<protein>
    <submittedName>
        <fullName evidence="4">Lytic murein transglycosylase</fullName>
    </submittedName>
</protein>
<dbReference type="InterPro" id="IPR043426">
    <property type="entry name" value="MltB-like"/>
</dbReference>
<keyword evidence="1" id="KW-0732">Signal</keyword>
<dbReference type="CDD" id="cd13399">
    <property type="entry name" value="Slt35-like"/>
    <property type="match status" value="1"/>
</dbReference>
<evidence type="ECO:0000259" key="3">
    <source>
        <dbReference type="Pfam" id="PF13406"/>
    </source>
</evidence>
<organism evidence="4 5">
    <name type="scientific">Pseudohoeflea coraliihabitans</name>
    <dbReference type="NCBI Taxonomy" id="2860393"/>
    <lineage>
        <taxon>Bacteria</taxon>
        <taxon>Pseudomonadati</taxon>
        <taxon>Pseudomonadota</taxon>
        <taxon>Alphaproteobacteria</taxon>
        <taxon>Hyphomicrobiales</taxon>
        <taxon>Rhizobiaceae</taxon>
        <taxon>Pseudohoeflea</taxon>
    </lineage>
</organism>
<keyword evidence="5" id="KW-1185">Reference proteome</keyword>
<dbReference type="Pfam" id="PF13406">
    <property type="entry name" value="SLT_2"/>
    <property type="match status" value="1"/>
</dbReference>
<sequence length="418" mass="45912">MFRRTRIRSSASTAFRTAPLSGAAIAAAVFFSLVSPLKAAPDPAFLNWISEFYAVAAKSGISKKTYNEAFTGVVEPDPEVLRKARHQPEFTTKVWDYMDSRVNPYTIAKGRELARRHSRTLDSIERRFGVSRNIVLAIWSMESNYGDIFKNPDRLHYVPRALATLAYADKRRAKFARKQLIAALKILQSGDISTREMSGSWAGAMGHTQFIPTSYLAFAVDADGNGNRDIWNSVPDALSTAANLLAKNGWQSGRTWGYEAVAPSGGHRYNGQTKTLGEWARLGFTRPGGKGFPSGNTRAELKMPAGANGPAFLMTRNFFILKRYNASDLYALSVGVLADEIAGYGGVDQRWPRPAGTLDIKEKFELQARLKTLGYYEGEIDGNFGSGSRAAIEAFQARSGLTTDGKPSQKVLDAVRGR</sequence>